<dbReference type="OrthoDB" id="1274816at2"/>
<sequence length="96" mass="10460">MKKIIIASLLMTSAVAFAKTESPNKIEEPKNTTETVLVAKKTIESTDQLQKPITLSTTAKERELTTEEKCIIELALGPIFVGPAVHCFQLESEGVS</sequence>
<feature type="signal peptide" evidence="1">
    <location>
        <begin position="1"/>
        <end position="18"/>
    </location>
</feature>
<dbReference type="RefSeq" id="WP_105682885.1">
    <property type="nucleotide sequence ID" value="NZ_JBBGZD010000002.1"/>
</dbReference>
<name>A0A2S9CRL6_CHRCI</name>
<protein>
    <submittedName>
        <fullName evidence="2">Uncharacterized protein</fullName>
    </submittedName>
</protein>
<feature type="chain" id="PRO_5015778084" evidence="1">
    <location>
        <begin position="19"/>
        <end position="96"/>
    </location>
</feature>
<evidence type="ECO:0000313" key="3">
    <source>
        <dbReference type="EMBL" id="PRB89369.1"/>
    </source>
</evidence>
<gene>
    <name evidence="2" type="ORF">CQ022_13450</name>
    <name evidence="3" type="ORF">CQ033_12350</name>
</gene>
<dbReference type="AlphaFoldDB" id="A0A2S9CRL6"/>
<dbReference type="Proteomes" id="UP000238325">
    <property type="component" value="Unassembled WGS sequence"/>
</dbReference>
<evidence type="ECO:0000313" key="2">
    <source>
        <dbReference type="EMBL" id="PRB83127.1"/>
    </source>
</evidence>
<dbReference type="EMBL" id="PCPH01000003">
    <property type="protein sequence ID" value="PRB89369.1"/>
    <property type="molecule type" value="Genomic_DNA"/>
</dbReference>
<comment type="caution">
    <text evidence="2">The sequence shown here is derived from an EMBL/GenBank/DDBJ whole genome shotgun (WGS) entry which is preliminary data.</text>
</comment>
<keyword evidence="1" id="KW-0732">Signal</keyword>
<accession>A0A2S9CRL6</accession>
<reference evidence="4 5" key="1">
    <citation type="submission" date="2017-09" db="EMBL/GenBank/DDBJ databases">
        <title>Genomic, metabolic, and phenotypic characteristics of bacterial isolates from the natural microbiome of the model nematode Caenorhabditis elegans.</title>
        <authorList>
            <person name="Zimmermann J."/>
            <person name="Obeng N."/>
            <person name="Yang W."/>
            <person name="Obeng O."/>
            <person name="Kissoyan K."/>
            <person name="Pees B."/>
            <person name="Dirksen P."/>
            <person name="Hoppner M."/>
            <person name="Franke A."/>
            <person name="Rosenstiel P."/>
            <person name="Leippe M."/>
            <person name="Dierking K."/>
            <person name="Kaleta C."/>
            <person name="Schulenburg H."/>
        </authorList>
    </citation>
    <scope>NUCLEOTIDE SEQUENCE [LARGE SCALE GENOMIC DNA]</scope>
    <source>
        <strain evidence="2 5">MYb25</strain>
        <strain evidence="3 4">MYb44</strain>
    </source>
</reference>
<organism evidence="2 5">
    <name type="scientific">Chryseobacterium culicis</name>
    <dbReference type="NCBI Taxonomy" id="680127"/>
    <lineage>
        <taxon>Bacteria</taxon>
        <taxon>Pseudomonadati</taxon>
        <taxon>Bacteroidota</taxon>
        <taxon>Flavobacteriia</taxon>
        <taxon>Flavobacteriales</taxon>
        <taxon>Weeksellaceae</taxon>
        <taxon>Chryseobacterium group</taxon>
        <taxon>Chryseobacterium</taxon>
    </lineage>
</organism>
<dbReference type="EMBL" id="PCPP01000002">
    <property type="protein sequence ID" value="PRB83127.1"/>
    <property type="molecule type" value="Genomic_DNA"/>
</dbReference>
<dbReference type="Proteomes" id="UP000238534">
    <property type="component" value="Unassembled WGS sequence"/>
</dbReference>
<proteinExistence type="predicted"/>
<evidence type="ECO:0000256" key="1">
    <source>
        <dbReference type="SAM" id="SignalP"/>
    </source>
</evidence>
<keyword evidence="4" id="KW-1185">Reference proteome</keyword>
<evidence type="ECO:0000313" key="4">
    <source>
        <dbReference type="Proteomes" id="UP000238325"/>
    </source>
</evidence>
<evidence type="ECO:0000313" key="5">
    <source>
        <dbReference type="Proteomes" id="UP000238534"/>
    </source>
</evidence>